<dbReference type="KEGG" id="png:PNIG_a2084"/>
<organism evidence="1 2">
    <name type="scientific">Pseudoalteromonas nigrifaciens</name>
    <dbReference type="NCBI Taxonomy" id="28109"/>
    <lineage>
        <taxon>Bacteria</taxon>
        <taxon>Pseudomonadati</taxon>
        <taxon>Pseudomonadota</taxon>
        <taxon>Gammaproteobacteria</taxon>
        <taxon>Alteromonadales</taxon>
        <taxon>Pseudoalteromonadaceae</taxon>
        <taxon>Pseudoalteromonas</taxon>
    </lineage>
</organism>
<name>A0AAC9UI95_9GAMM</name>
<evidence type="ECO:0000313" key="2">
    <source>
        <dbReference type="Proteomes" id="UP000198329"/>
    </source>
</evidence>
<reference evidence="1 2" key="1">
    <citation type="submission" date="2015-03" db="EMBL/GenBank/DDBJ databases">
        <authorList>
            <person name="Xie B.-B."/>
            <person name="Rong J.-C."/>
            <person name="Qin Q.-L."/>
            <person name="Zhang Y.-Z."/>
        </authorList>
    </citation>
    <scope>NUCLEOTIDE SEQUENCE [LARGE SCALE GENOMIC DNA]</scope>
    <source>
        <strain evidence="1 2">KMM 661</strain>
    </source>
</reference>
<keyword evidence="2" id="KW-1185">Reference proteome</keyword>
<dbReference type="EMBL" id="CP011036">
    <property type="protein sequence ID" value="ASM54143.1"/>
    <property type="molecule type" value="Genomic_DNA"/>
</dbReference>
<gene>
    <name evidence="1" type="ORF">PNIG_a2084</name>
</gene>
<sequence>MLSLVLMYTVKMMHFNFYNLADLINNQKAAFYQSSLLVINVS</sequence>
<evidence type="ECO:0000313" key="1">
    <source>
        <dbReference type="EMBL" id="ASM54143.1"/>
    </source>
</evidence>
<dbReference type="AlphaFoldDB" id="A0AAC9UI95"/>
<dbReference type="Proteomes" id="UP000198329">
    <property type="component" value="Chromosome I"/>
</dbReference>
<protein>
    <submittedName>
        <fullName evidence="1">Uncharacterized protein</fullName>
    </submittedName>
</protein>
<accession>A0AAC9UI95</accession>
<proteinExistence type="predicted"/>